<evidence type="ECO:0000256" key="3">
    <source>
        <dbReference type="ARBA" id="ARBA00022741"/>
    </source>
</evidence>
<evidence type="ECO:0000259" key="10">
    <source>
        <dbReference type="PROSITE" id="PS50929"/>
    </source>
</evidence>
<evidence type="ECO:0000256" key="8">
    <source>
        <dbReference type="SAM" id="Phobius"/>
    </source>
</evidence>
<keyword evidence="14" id="KW-1185">Reference proteome</keyword>
<keyword evidence="5 13" id="KW-0067">ATP-binding</keyword>
<dbReference type="Proteomes" id="UP000323502">
    <property type="component" value="Unassembled WGS sequence"/>
</dbReference>
<dbReference type="NCBIfam" id="TIGR03375">
    <property type="entry name" value="type_I_sec_LssB"/>
    <property type="match status" value="1"/>
</dbReference>
<dbReference type="InterPro" id="IPR003593">
    <property type="entry name" value="AAA+_ATPase"/>
</dbReference>
<evidence type="ECO:0000313" key="13">
    <source>
        <dbReference type="EMBL" id="SDF96323.1"/>
    </source>
</evidence>
<keyword evidence="4" id="KW-0378">Hydrolase</keyword>
<dbReference type="PROSITE" id="PS50990">
    <property type="entry name" value="PEPTIDASE_C39"/>
    <property type="match status" value="1"/>
</dbReference>
<evidence type="ECO:0000313" key="15">
    <source>
        <dbReference type="Proteomes" id="UP000436801"/>
    </source>
</evidence>
<evidence type="ECO:0000256" key="6">
    <source>
        <dbReference type="ARBA" id="ARBA00022989"/>
    </source>
</evidence>
<evidence type="ECO:0000256" key="4">
    <source>
        <dbReference type="ARBA" id="ARBA00022801"/>
    </source>
</evidence>
<dbReference type="GO" id="GO:0005524">
    <property type="term" value="F:ATP binding"/>
    <property type="evidence" value="ECO:0007669"/>
    <property type="project" value="UniProtKB-KW"/>
</dbReference>
<dbReference type="InterPro" id="IPR027417">
    <property type="entry name" value="P-loop_NTPase"/>
</dbReference>
<dbReference type="PROSITE" id="PS50929">
    <property type="entry name" value="ABC_TM1F"/>
    <property type="match status" value="1"/>
</dbReference>
<evidence type="ECO:0000256" key="5">
    <source>
        <dbReference type="ARBA" id="ARBA00022840"/>
    </source>
</evidence>
<proteinExistence type="predicted"/>
<dbReference type="Gene3D" id="3.40.50.300">
    <property type="entry name" value="P-loop containing nucleotide triphosphate hydrolases"/>
    <property type="match status" value="1"/>
</dbReference>
<dbReference type="PANTHER" id="PTHR43394:SF1">
    <property type="entry name" value="ATP-BINDING CASSETTE SUB-FAMILY B MEMBER 10, MITOCHONDRIAL"/>
    <property type="match status" value="1"/>
</dbReference>
<feature type="domain" description="Peptidase C39" evidence="11">
    <location>
        <begin position="13"/>
        <end position="134"/>
    </location>
</feature>
<dbReference type="RefSeq" id="WP_149683232.1">
    <property type="nucleotide sequence ID" value="NZ_FNBI01000008.1"/>
</dbReference>
<feature type="transmembrane region" description="Helical" evidence="8">
    <location>
        <begin position="204"/>
        <end position="224"/>
    </location>
</feature>
<dbReference type="GO" id="GO:0006508">
    <property type="term" value="P:proteolysis"/>
    <property type="evidence" value="ECO:0007669"/>
    <property type="project" value="InterPro"/>
</dbReference>
<feature type="domain" description="ABC transporter" evidence="9">
    <location>
        <begin position="482"/>
        <end position="711"/>
    </location>
</feature>
<dbReference type="InterPro" id="IPR017750">
    <property type="entry name" value="ATPase_T1SS"/>
</dbReference>
<dbReference type="CDD" id="cd18587">
    <property type="entry name" value="ABC_6TM_LapB_like"/>
    <property type="match status" value="1"/>
</dbReference>
<keyword evidence="6 8" id="KW-1133">Transmembrane helix</keyword>
<gene>
    <name evidence="12" type="ORF">GQR91_14805</name>
    <name evidence="13" type="ORF">SAMN05216557_10855</name>
</gene>
<reference evidence="12 15" key="2">
    <citation type="submission" date="2019-12" db="EMBL/GenBank/DDBJ databases">
        <authorList>
            <person name="Zheng J."/>
        </authorList>
    </citation>
    <scope>NUCLEOTIDE SEQUENCE [LARGE SCALE GENOMIC DNA]</scope>
    <source>
        <strain evidence="12 15">DSM 27347</strain>
    </source>
</reference>
<dbReference type="InterPro" id="IPR005074">
    <property type="entry name" value="Peptidase_C39"/>
</dbReference>
<name>A0A1G7QCT4_9SPHN</name>
<keyword evidence="2 8" id="KW-0812">Transmembrane</keyword>
<dbReference type="InterPro" id="IPR017871">
    <property type="entry name" value="ABC_transporter-like_CS"/>
</dbReference>
<evidence type="ECO:0000313" key="14">
    <source>
        <dbReference type="Proteomes" id="UP000323502"/>
    </source>
</evidence>
<dbReference type="GO" id="GO:0008233">
    <property type="term" value="F:peptidase activity"/>
    <property type="evidence" value="ECO:0007669"/>
    <property type="project" value="InterPro"/>
</dbReference>
<dbReference type="Pfam" id="PF00664">
    <property type="entry name" value="ABC_membrane"/>
    <property type="match status" value="1"/>
</dbReference>
<dbReference type="Gene3D" id="3.90.70.10">
    <property type="entry name" value="Cysteine proteinases"/>
    <property type="match status" value="1"/>
</dbReference>
<comment type="subcellular location">
    <subcellularLocation>
        <location evidence="1">Cell membrane</location>
        <topology evidence="1">Multi-pass membrane protein</topology>
    </subcellularLocation>
</comment>
<evidence type="ECO:0000313" key="12">
    <source>
        <dbReference type="EMBL" id="MWC44891.1"/>
    </source>
</evidence>
<dbReference type="PROSITE" id="PS50893">
    <property type="entry name" value="ABC_TRANSPORTER_2"/>
    <property type="match status" value="1"/>
</dbReference>
<dbReference type="OrthoDB" id="9787557at2"/>
<dbReference type="SMART" id="SM00382">
    <property type="entry name" value="AAA"/>
    <property type="match status" value="1"/>
</dbReference>
<dbReference type="InterPro" id="IPR036640">
    <property type="entry name" value="ABC1_TM_sf"/>
</dbReference>
<reference evidence="13 14" key="1">
    <citation type="submission" date="2016-10" db="EMBL/GenBank/DDBJ databases">
        <authorList>
            <person name="Varghese N."/>
            <person name="Submissions S."/>
        </authorList>
    </citation>
    <scope>NUCLEOTIDE SEQUENCE [LARGE SCALE GENOMIC DNA]</scope>
    <source>
        <strain evidence="13 14">S7-754</strain>
    </source>
</reference>
<dbReference type="GO" id="GO:0016887">
    <property type="term" value="F:ATP hydrolysis activity"/>
    <property type="evidence" value="ECO:0007669"/>
    <property type="project" value="InterPro"/>
</dbReference>
<dbReference type="SUPFAM" id="SSF52540">
    <property type="entry name" value="P-loop containing nucleoside triphosphate hydrolases"/>
    <property type="match status" value="1"/>
</dbReference>
<keyword evidence="3" id="KW-0547">Nucleotide-binding</keyword>
<dbReference type="PROSITE" id="PS00211">
    <property type="entry name" value="ABC_TRANSPORTER_1"/>
    <property type="match status" value="1"/>
</dbReference>
<organism evidence="13 14">
    <name type="scientific">Sphingomonas carotinifaciens</name>
    <dbReference type="NCBI Taxonomy" id="1166323"/>
    <lineage>
        <taxon>Bacteria</taxon>
        <taxon>Pseudomonadati</taxon>
        <taxon>Pseudomonadota</taxon>
        <taxon>Alphaproteobacteria</taxon>
        <taxon>Sphingomonadales</taxon>
        <taxon>Sphingomonadaceae</taxon>
        <taxon>Sphingomonas</taxon>
    </lineage>
</organism>
<dbReference type="Gene3D" id="1.20.1560.10">
    <property type="entry name" value="ABC transporter type 1, transmembrane domain"/>
    <property type="match status" value="1"/>
</dbReference>
<dbReference type="InterPro" id="IPR011527">
    <property type="entry name" value="ABC1_TM_dom"/>
</dbReference>
<dbReference type="SUPFAM" id="SSF90123">
    <property type="entry name" value="ABC transporter transmembrane region"/>
    <property type="match status" value="1"/>
</dbReference>
<feature type="transmembrane region" description="Helical" evidence="8">
    <location>
        <begin position="170"/>
        <end position="192"/>
    </location>
</feature>
<keyword evidence="7 8" id="KW-0472">Membrane</keyword>
<sequence>MATALSLVPDVPPAPPVDPLREGLVLLAQLLGRPTSVAELGDGLPLKDGRLPIAMAPRALRRVDVAGRVADFRLADLDAMLLPALLVLTGGETVVATGLGDGTIDLVSPATGGGAQTLAIAEVQARYSGTAVFAKPRYRPDGRALRHHAAVGEHWFFGTLKRLRRDYAEVALAAMTANLLAIGSALFAMQVYDRVVPNAAFDTLWILASGVGLAIVLESLLRVMRAHLLDTMGKRLDLKLSSQLFARVLDTRLAAKPPSLGAFSTQIREFESVREFFTSTSAAIISDLPFVLIFLGLIALIGGPIVWVPVAAVVLILLPGLATQKRLGDLSRRNLREGAVKNAILLESIEHLETVKAGRGEGRALHQWETLTAELAGSSARTSLLATGLAYSASMVQQLGYVGVVVFGVYRISTGEMSMGALVACSILASRGIAPMSQAAGMLGRWQHIRVAMEGLDQLMAAPAERPTAKVFVAHERTEGAYRLEEVRLQHGDGPLVVDVAALSIGAGERVALLGGNGAGKSSLLRLLSGFGDASGGRILLDEVAIGAIDPGDRRRAIGYLPQDVALLHGTLRDNLNLGGLAVSDAEMFEALDAVGLGPFVRSHPRGLDMAIQSSASFSGGQRQAVGLARVLLQDPRVVLLDEPTAFFDQANEMQIIQYLQHWLGNRTLVVTTHKRSVLDLVARAVVLRQGKVVMDGPVAGLVSKEGTVRA</sequence>
<evidence type="ECO:0000256" key="2">
    <source>
        <dbReference type="ARBA" id="ARBA00022692"/>
    </source>
</evidence>
<dbReference type="GO" id="GO:0005886">
    <property type="term" value="C:plasma membrane"/>
    <property type="evidence" value="ECO:0007669"/>
    <property type="project" value="UniProtKB-SubCell"/>
</dbReference>
<evidence type="ECO:0000259" key="9">
    <source>
        <dbReference type="PROSITE" id="PS50893"/>
    </source>
</evidence>
<dbReference type="InterPro" id="IPR003439">
    <property type="entry name" value="ABC_transporter-like_ATP-bd"/>
</dbReference>
<protein>
    <submittedName>
        <fullName evidence="13">ATP-binding cassette, subfamily C, LapB</fullName>
    </submittedName>
    <submittedName>
        <fullName evidence="12">Type I secretion system permease/ATPase</fullName>
    </submittedName>
</protein>
<accession>A0A1G7QCT4</accession>
<feature type="transmembrane region" description="Helical" evidence="8">
    <location>
        <begin position="276"/>
        <end position="299"/>
    </location>
</feature>
<evidence type="ECO:0000259" key="11">
    <source>
        <dbReference type="PROSITE" id="PS50990"/>
    </source>
</evidence>
<dbReference type="EMBL" id="FNBI01000008">
    <property type="protein sequence ID" value="SDF96323.1"/>
    <property type="molecule type" value="Genomic_DNA"/>
</dbReference>
<dbReference type="InterPro" id="IPR039421">
    <property type="entry name" value="Type_1_exporter"/>
</dbReference>
<evidence type="ECO:0000256" key="1">
    <source>
        <dbReference type="ARBA" id="ARBA00004651"/>
    </source>
</evidence>
<dbReference type="Pfam" id="PF00005">
    <property type="entry name" value="ABC_tran"/>
    <property type="match status" value="1"/>
</dbReference>
<dbReference type="PANTHER" id="PTHR43394">
    <property type="entry name" value="ATP-DEPENDENT PERMEASE MDL1, MITOCHONDRIAL"/>
    <property type="match status" value="1"/>
</dbReference>
<dbReference type="EMBL" id="WSUT01000005">
    <property type="protein sequence ID" value="MWC44891.1"/>
    <property type="molecule type" value="Genomic_DNA"/>
</dbReference>
<dbReference type="Proteomes" id="UP000436801">
    <property type="component" value="Unassembled WGS sequence"/>
</dbReference>
<feature type="domain" description="ABC transmembrane type-1" evidence="10">
    <location>
        <begin position="170"/>
        <end position="448"/>
    </location>
</feature>
<dbReference type="GO" id="GO:0015421">
    <property type="term" value="F:ABC-type oligopeptide transporter activity"/>
    <property type="evidence" value="ECO:0007669"/>
    <property type="project" value="TreeGrafter"/>
</dbReference>
<dbReference type="AlphaFoldDB" id="A0A1G7QCT4"/>
<evidence type="ECO:0000256" key="7">
    <source>
        <dbReference type="ARBA" id="ARBA00023136"/>
    </source>
</evidence>